<dbReference type="InterPro" id="IPR010753">
    <property type="entry name" value="DUF1330"/>
</dbReference>
<sequence>MTMPIFLHIEATPNPNQQDSLQAYLSQAPSILKQHGGVPIATYDVEAALDGKDAPAIFIVVSFPNREAISAFFDDPSYLAIIPLRDRGFSHIRFYVTNERIN</sequence>
<dbReference type="Proteomes" id="UP000315439">
    <property type="component" value="Unassembled WGS sequence"/>
</dbReference>
<evidence type="ECO:0000313" key="2">
    <source>
        <dbReference type="EMBL" id="TQV87780.1"/>
    </source>
</evidence>
<dbReference type="OrthoDB" id="9806380at2"/>
<evidence type="ECO:0000259" key="1">
    <source>
        <dbReference type="Pfam" id="PF07045"/>
    </source>
</evidence>
<gene>
    <name evidence="2" type="ORF">FLL46_10360</name>
</gene>
<dbReference type="Gene3D" id="3.30.70.100">
    <property type="match status" value="1"/>
</dbReference>
<accession>A0A545UE80</accession>
<dbReference type="AlphaFoldDB" id="A0A545UE80"/>
<dbReference type="Pfam" id="PF07045">
    <property type="entry name" value="DUF1330"/>
    <property type="match status" value="1"/>
</dbReference>
<reference evidence="2 3" key="1">
    <citation type="submission" date="2019-07" db="EMBL/GenBank/DDBJ databases">
        <title>Draft genome for Aliikangiella sp. M105.</title>
        <authorList>
            <person name="Wang G."/>
        </authorList>
    </citation>
    <scope>NUCLEOTIDE SEQUENCE [LARGE SCALE GENOMIC DNA]</scope>
    <source>
        <strain evidence="2 3">M105</strain>
    </source>
</reference>
<proteinExistence type="predicted"/>
<name>A0A545UE80_9GAMM</name>
<protein>
    <submittedName>
        <fullName evidence="2">DUF1330 domain-containing protein</fullName>
    </submittedName>
</protein>
<organism evidence="2 3">
    <name type="scientific">Aliikangiella coralliicola</name>
    <dbReference type="NCBI Taxonomy" id="2592383"/>
    <lineage>
        <taxon>Bacteria</taxon>
        <taxon>Pseudomonadati</taxon>
        <taxon>Pseudomonadota</taxon>
        <taxon>Gammaproteobacteria</taxon>
        <taxon>Oceanospirillales</taxon>
        <taxon>Pleioneaceae</taxon>
        <taxon>Aliikangiella</taxon>
    </lineage>
</organism>
<dbReference type="SUPFAM" id="SSF54909">
    <property type="entry name" value="Dimeric alpha+beta barrel"/>
    <property type="match status" value="1"/>
</dbReference>
<feature type="domain" description="DUF1330" evidence="1">
    <location>
        <begin position="16"/>
        <end position="88"/>
    </location>
</feature>
<evidence type="ECO:0000313" key="3">
    <source>
        <dbReference type="Proteomes" id="UP000315439"/>
    </source>
</evidence>
<comment type="caution">
    <text evidence="2">The sequence shown here is derived from an EMBL/GenBank/DDBJ whole genome shotgun (WGS) entry which is preliminary data.</text>
</comment>
<dbReference type="InterPro" id="IPR011008">
    <property type="entry name" value="Dimeric_a/b-barrel"/>
</dbReference>
<dbReference type="EMBL" id="VIKS01000006">
    <property type="protein sequence ID" value="TQV87780.1"/>
    <property type="molecule type" value="Genomic_DNA"/>
</dbReference>
<dbReference type="RefSeq" id="WP_142893441.1">
    <property type="nucleotide sequence ID" value="NZ_ML660163.1"/>
</dbReference>
<keyword evidence="3" id="KW-1185">Reference proteome</keyword>